<accession>A0A2I0VQT2</accession>
<evidence type="ECO:0000313" key="1">
    <source>
        <dbReference type="EMBL" id="PKU65768.1"/>
    </source>
</evidence>
<reference evidence="1 2" key="2">
    <citation type="journal article" date="2017" name="Nature">
        <title>The Apostasia genome and the evolution of orchids.</title>
        <authorList>
            <person name="Zhang G.Q."/>
            <person name="Liu K.W."/>
            <person name="Li Z."/>
            <person name="Lohaus R."/>
            <person name="Hsiao Y.Y."/>
            <person name="Niu S.C."/>
            <person name="Wang J.Y."/>
            <person name="Lin Y.C."/>
            <person name="Xu Q."/>
            <person name="Chen L.J."/>
            <person name="Yoshida K."/>
            <person name="Fujiwara S."/>
            <person name="Wang Z.W."/>
            <person name="Zhang Y.Q."/>
            <person name="Mitsuda N."/>
            <person name="Wang M."/>
            <person name="Liu G.H."/>
            <person name="Pecoraro L."/>
            <person name="Huang H.X."/>
            <person name="Xiao X.J."/>
            <person name="Lin M."/>
            <person name="Wu X.Y."/>
            <person name="Wu W.L."/>
            <person name="Chen Y.Y."/>
            <person name="Chang S.B."/>
            <person name="Sakamoto S."/>
            <person name="Ohme-Takagi M."/>
            <person name="Yagi M."/>
            <person name="Zeng S.J."/>
            <person name="Shen C.Y."/>
            <person name="Yeh C.M."/>
            <person name="Luo Y.B."/>
            <person name="Tsai W.C."/>
            <person name="Van de Peer Y."/>
            <person name="Liu Z.J."/>
        </authorList>
    </citation>
    <scope>NUCLEOTIDE SEQUENCE [LARGE SCALE GENOMIC DNA]</scope>
    <source>
        <tissue evidence="1">The whole plant</tissue>
    </source>
</reference>
<proteinExistence type="predicted"/>
<gene>
    <name evidence="1" type="ORF">MA16_Dca019750</name>
</gene>
<reference evidence="1 2" key="1">
    <citation type="journal article" date="2016" name="Sci. Rep.">
        <title>The Dendrobium catenatum Lindl. genome sequence provides insights into polysaccharide synthase, floral development and adaptive evolution.</title>
        <authorList>
            <person name="Zhang G.Q."/>
            <person name="Xu Q."/>
            <person name="Bian C."/>
            <person name="Tsai W.C."/>
            <person name="Yeh C.M."/>
            <person name="Liu K.W."/>
            <person name="Yoshida K."/>
            <person name="Zhang L.S."/>
            <person name="Chang S.B."/>
            <person name="Chen F."/>
            <person name="Shi Y."/>
            <person name="Su Y.Y."/>
            <person name="Zhang Y.Q."/>
            <person name="Chen L.J."/>
            <person name="Yin Y."/>
            <person name="Lin M."/>
            <person name="Huang H."/>
            <person name="Deng H."/>
            <person name="Wang Z.W."/>
            <person name="Zhu S.L."/>
            <person name="Zhao X."/>
            <person name="Deng C."/>
            <person name="Niu S.C."/>
            <person name="Huang J."/>
            <person name="Wang M."/>
            <person name="Liu G.H."/>
            <person name="Yang H.J."/>
            <person name="Xiao X.J."/>
            <person name="Hsiao Y.Y."/>
            <person name="Wu W.L."/>
            <person name="Chen Y.Y."/>
            <person name="Mitsuda N."/>
            <person name="Ohme-Takagi M."/>
            <person name="Luo Y.B."/>
            <person name="Van de Peer Y."/>
            <person name="Liu Z.J."/>
        </authorList>
    </citation>
    <scope>NUCLEOTIDE SEQUENCE [LARGE SCALE GENOMIC DNA]</scope>
    <source>
        <tissue evidence="1">The whole plant</tissue>
    </source>
</reference>
<dbReference type="Proteomes" id="UP000233837">
    <property type="component" value="Unassembled WGS sequence"/>
</dbReference>
<evidence type="ECO:0000313" key="2">
    <source>
        <dbReference type="Proteomes" id="UP000233837"/>
    </source>
</evidence>
<protein>
    <submittedName>
        <fullName evidence="1">Uncharacterized protein</fullName>
    </submittedName>
</protein>
<sequence>MSKVYCKPILLSYTTKRSFLLSKDLPDVAIAVQIFWRLFGCCMSRTIPGAELLSRPSLLLSTVSIAVVQPSWRPPMASLMSKQSPIAILKAP</sequence>
<name>A0A2I0VQT2_9ASPA</name>
<keyword evidence="2" id="KW-1185">Reference proteome</keyword>
<dbReference type="EMBL" id="KZ503311">
    <property type="protein sequence ID" value="PKU65768.1"/>
    <property type="molecule type" value="Genomic_DNA"/>
</dbReference>
<dbReference type="AlphaFoldDB" id="A0A2I0VQT2"/>
<organism evidence="1 2">
    <name type="scientific">Dendrobium catenatum</name>
    <dbReference type="NCBI Taxonomy" id="906689"/>
    <lineage>
        <taxon>Eukaryota</taxon>
        <taxon>Viridiplantae</taxon>
        <taxon>Streptophyta</taxon>
        <taxon>Embryophyta</taxon>
        <taxon>Tracheophyta</taxon>
        <taxon>Spermatophyta</taxon>
        <taxon>Magnoliopsida</taxon>
        <taxon>Liliopsida</taxon>
        <taxon>Asparagales</taxon>
        <taxon>Orchidaceae</taxon>
        <taxon>Epidendroideae</taxon>
        <taxon>Malaxideae</taxon>
        <taxon>Dendrobiinae</taxon>
        <taxon>Dendrobium</taxon>
    </lineage>
</organism>